<dbReference type="PANTHER" id="PTHR13361">
    <property type="entry name" value="WW DOMAIN-BINDING PROTEIN 11"/>
    <property type="match status" value="1"/>
</dbReference>
<accession>A0A1Q9CY40</accession>
<protein>
    <submittedName>
        <fullName evidence="3">Uncharacterized protein</fullName>
    </submittedName>
</protein>
<feature type="compositionally biased region" description="Low complexity" evidence="1">
    <location>
        <begin position="390"/>
        <end position="407"/>
    </location>
</feature>
<dbReference type="EMBL" id="LSRX01000841">
    <property type="protein sequence ID" value="OLP87815.1"/>
    <property type="molecule type" value="Genomic_DNA"/>
</dbReference>
<feature type="region of interest" description="Disordered" evidence="1">
    <location>
        <begin position="933"/>
        <end position="960"/>
    </location>
</feature>
<feature type="region of interest" description="Disordered" evidence="1">
    <location>
        <begin position="857"/>
        <end position="903"/>
    </location>
</feature>
<feature type="transmembrane region" description="Helical" evidence="2">
    <location>
        <begin position="525"/>
        <end position="546"/>
    </location>
</feature>
<feature type="region of interest" description="Disordered" evidence="1">
    <location>
        <begin position="1435"/>
        <end position="1528"/>
    </location>
</feature>
<reference evidence="3 4" key="1">
    <citation type="submission" date="2016-02" db="EMBL/GenBank/DDBJ databases">
        <title>Genome analysis of coral dinoflagellate symbionts highlights evolutionary adaptations to a symbiotic lifestyle.</title>
        <authorList>
            <person name="Aranda M."/>
            <person name="Li Y."/>
            <person name="Liew Y.J."/>
            <person name="Baumgarten S."/>
            <person name="Simakov O."/>
            <person name="Wilson M."/>
            <person name="Piel J."/>
            <person name="Ashoor H."/>
            <person name="Bougouffa S."/>
            <person name="Bajic V.B."/>
            <person name="Ryu T."/>
            <person name="Ravasi T."/>
            <person name="Bayer T."/>
            <person name="Micklem G."/>
            <person name="Kim H."/>
            <person name="Bhak J."/>
            <person name="Lajeunesse T.C."/>
            <person name="Voolstra C.R."/>
        </authorList>
    </citation>
    <scope>NUCLEOTIDE SEQUENCE [LARGE SCALE GENOMIC DNA]</scope>
    <source>
        <strain evidence="3 4">CCMP2467</strain>
    </source>
</reference>
<proteinExistence type="predicted"/>
<feature type="compositionally biased region" description="Pro residues" evidence="1">
    <location>
        <begin position="220"/>
        <end position="237"/>
    </location>
</feature>
<dbReference type="PANTHER" id="PTHR13361:SF1">
    <property type="entry name" value="WW DOMAIN-BINDING PROTEIN 11"/>
    <property type="match status" value="1"/>
</dbReference>
<keyword evidence="2" id="KW-0812">Transmembrane</keyword>
<evidence type="ECO:0000256" key="2">
    <source>
        <dbReference type="SAM" id="Phobius"/>
    </source>
</evidence>
<name>A0A1Q9CY40_SYMMI</name>
<keyword evidence="2" id="KW-1133">Transmembrane helix</keyword>
<comment type="caution">
    <text evidence="3">The sequence shown here is derived from an EMBL/GenBank/DDBJ whole genome shotgun (WGS) entry which is preliminary data.</text>
</comment>
<evidence type="ECO:0000313" key="4">
    <source>
        <dbReference type="Proteomes" id="UP000186817"/>
    </source>
</evidence>
<organism evidence="3 4">
    <name type="scientific">Symbiodinium microadriaticum</name>
    <name type="common">Dinoflagellate</name>
    <name type="synonym">Zooxanthella microadriatica</name>
    <dbReference type="NCBI Taxonomy" id="2951"/>
    <lineage>
        <taxon>Eukaryota</taxon>
        <taxon>Sar</taxon>
        <taxon>Alveolata</taxon>
        <taxon>Dinophyceae</taxon>
        <taxon>Suessiales</taxon>
        <taxon>Symbiodiniaceae</taxon>
        <taxon>Symbiodinium</taxon>
    </lineage>
</organism>
<feature type="compositionally biased region" description="Low complexity" evidence="1">
    <location>
        <begin position="1453"/>
        <end position="1463"/>
    </location>
</feature>
<evidence type="ECO:0000313" key="3">
    <source>
        <dbReference type="EMBL" id="OLP87815.1"/>
    </source>
</evidence>
<gene>
    <name evidence="3" type="ORF">AK812_SmicGene30914</name>
</gene>
<evidence type="ECO:0000256" key="1">
    <source>
        <dbReference type="SAM" id="MobiDB-lite"/>
    </source>
</evidence>
<feature type="compositionally biased region" description="Polar residues" evidence="1">
    <location>
        <begin position="67"/>
        <end position="78"/>
    </location>
</feature>
<feature type="region of interest" description="Disordered" evidence="1">
    <location>
        <begin position="58"/>
        <end position="457"/>
    </location>
</feature>
<feature type="compositionally biased region" description="Basic and acidic residues" evidence="1">
    <location>
        <begin position="159"/>
        <end position="170"/>
    </location>
</feature>
<keyword evidence="4" id="KW-1185">Reference proteome</keyword>
<dbReference type="Proteomes" id="UP000186817">
    <property type="component" value="Unassembled WGS sequence"/>
</dbReference>
<feature type="compositionally biased region" description="Low complexity" evidence="1">
    <location>
        <begin position="86"/>
        <end position="100"/>
    </location>
</feature>
<dbReference type="OrthoDB" id="448930at2759"/>
<feature type="compositionally biased region" description="Low complexity" evidence="1">
    <location>
        <begin position="194"/>
        <end position="219"/>
    </location>
</feature>
<sequence length="1589" mass="170677">MTAAAEGPEEQKSDEHLYRELKWLLPTTSLGIYRQDNGKWNRDLLLVDLGLVKAHRREAGAPDRTPQAANRSSLSATVQRLGRPMASKAKGSGKAVANGAQVPAKRPVEPSTPPPFWHSGLPEWGRARPGKRARPVGSDPAMQFAQRSWSQRPAAPKADPVRPARAEVRQRSIGSRTTPTVVREPSSPPPGAPSTPSAPRRPATPKTRPASAPSRVPRQPKSPPTRPTPAPKTPPKSSPATRSTAAGNLTSSSRQLPKARSPNLPNLPSRFLPKSGAPAARPPVPKTSEAGGAARPIPKASTARGSVGALTKKAGPSDDASAKGPGKGSANGAPASIKRPAEPPGPPLGPAAKRAKIWADDGGTARPTPKVPTIPKAMPQQPTPPKERPASAPRLAAARSDASAGPAVRSASAPKSSTSGRPGMLPQSKTPGLRPASAPPSTIGRSRAPPLPKSTTAPTRLSFCGEMQVAMFMLTVLMIVAVMVAVLIKFGGIGPSWKLWIFPTRLRTMHEEPDIYVAPEDFMELFSGGCWLFGFLSGAALATIFLSPRPAASKVSVRVSVVVNEGNSPAPSPRADTPEWEVVTAPPSQVLAPALCARLAARLTSRPNCSAQTRVEAAFAAGVQCKVSLAEGTEIVGPPSVGLQNTCWLGVRPTGELWWTSKRRIADQILKKESSTWLLAFASQTEAEAFCLGLGREGGMLLAAPGGAITEEEVEAKSITDVTSDLGLVCQVDVPGFLADGQEVEIPFQLFDWPAVGFKYLRVVTRGSWPPSTLWPRHGEAEVTVDRVSLVESARLWVDEGQMAFSDAYHTAPEAEQRVGTGDDVMQQLLAQMQQTASMVENLRTDLEQVKKGAASVEPFAPPTGPQPSALAKVKALTGPPPRTRALPGAAGVGELPRPEAEELEEDEAVGDGEMQTDQLLKAALVKLLTKGDEKKKKSALTPGLPLHGESESDEEDPLRRLSGAKGTMLLERLRASMEANPGAYTAAIETMAAQVLGETSPNAATMERYAREELPMGSEKSLGYAAWIMTRAISSMKAGHSEKAHLILMLGLAAIEQYRLDGNWVAAWKLTQLSSPPFAEWRARDHYLPQLRADHAHSRLVHSTWMAAVIARLRDEEVLVKRRFKQDTTKNEDTPPQRMRRRSLVGDMLSREPFAGAVGDGQGTKAWGAQFEGDTGTVSMDRSKAWVRKSQSFYCNRVWKKCGLCPQGRMVWTDAQTRHARGLGGSCWGKQLLLLLLVTSPQLVLGPRPGAARRDRSNLDRGRVTPATARVRTSLWASFLQWWSDEEITSTPLPEWVRRNPIDFSLHLEEYGRVLYERGEPRRNFAETVNTVNQKFPFLKNFMAGPWGLLTTWEILHPSHVHPPMPLPLLKALVATALSWDWTRFALMLLIGFFGLLRPCEMFGLKASDCILSSDSGCANVIFLRLELVKARPASVPTTPTAPSRPPPPKARPASAPASRPQPKTPPKANTPTMRPSPKSGVPSVRPSAPGAVSPSLRTSSRDAERPKAASGTSTPRAPSRADGPTSIRQGILAAKAGLKPRLFPPKCSFNRTLCPARARTDDCPFVSSKQPGAFLDLSATAAGMSGR</sequence>
<keyword evidence="2" id="KW-0472">Membrane</keyword>
<dbReference type="GO" id="GO:0005681">
    <property type="term" value="C:spliceosomal complex"/>
    <property type="evidence" value="ECO:0007669"/>
    <property type="project" value="TreeGrafter"/>
</dbReference>
<feature type="transmembrane region" description="Helical" evidence="2">
    <location>
        <begin position="469"/>
        <end position="488"/>
    </location>
</feature>